<proteinExistence type="predicted"/>
<name>A0AAD5YSH5_9AGAR</name>
<reference evidence="1" key="1">
    <citation type="submission" date="2022-07" db="EMBL/GenBank/DDBJ databases">
        <title>Genome Sequence of Leucocoprinus birnbaumii.</title>
        <authorList>
            <person name="Buettner E."/>
        </authorList>
    </citation>
    <scope>NUCLEOTIDE SEQUENCE</scope>
    <source>
        <strain evidence="1">VT141</strain>
    </source>
</reference>
<accession>A0AAD5YSH5</accession>
<sequence>MTQGAEFWLAYHFASRGTAPPTTQLVELEFGSEKLFDLEDVLDYAALYPLFDYPLLRTDYEVFRQGFVEARFRSVSTWARRDGVAVQPSDSVQELKAQGVGNCADTAISLLIEDAPTSLWFTYYYLHTPEAKVSVQRVRLNQGTKFEHIAHLTNHVFGKGYLPGHHRPLVHWETQCGKKLAEDAHIDVILADGYGITEGKAIKLIIDAHLYHAHHHHHHLTFTRRLVPRALRAIITATAAPSEYLYIRISIRRLILSLLSPFNSTTTIAMPRPKRRPYNIFTPPSLSSSELICTTLDHDSTDMLIDKWLEHRSPGHDAYHDWFRDLRTRKHAAQNPNKKQIIAWNKGEFVPENVFCRTIDTGRLIPLDRTWTTHVYHHKTMSERKLSMMPVVFTMLPELMLLRGMHDGGCDDIYIIVTDLKRQEMDDVTAYFELVTEYSVSRTRRNSIEQQIQYEHMRLKHTLAKQRRLPCFPQIDLTLRAILFEKRPRFIAVLIHAAPKNAR</sequence>
<dbReference type="Proteomes" id="UP001213000">
    <property type="component" value="Unassembled WGS sequence"/>
</dbReference>
<organism evidence="1 2">
    <name type="scientific">Leucocoprinus birnbaumii</name>
    <dbReference type="NCBI Taxonomy" id="56174"/>
    <lineage>
        <taxon>Eukaryota</taxon>
        <taxon>Fungi</taxon>
        <taxon>Dikarya</taxon>
        <taxon>Basidiomycota</taxon>
        <taxon>Agaricomycotina</taxon>
        <taxon>Agaricomycetes</taxon>
        <taxon>Agaricomycetidae</taxon>
        <taxon>Agaricales</taxon>
        <taxon>Agaricineae</taxon>
        <taxon>Agaricaceae</taxon>
        <taxon>Leucocoprinus</taxon>
    </lineage>
</organism>
<dbReference type="AlphaFoldDB" id="A0AAD5YSH5"/>
<keyword evidence="2" id="KW-1185">Reference proteome</keyword>
<protein>
    <submittedName>
        <fullName evidence="1">Uncharacterized protein</fullName>
    </submittedName>
</protein>
<dbReference type="EMBL" id="JANIEX010000919">
    <property type="protein sequence ID" value="KAJ3562049.1"/>
    <property type="molecule type" value="Genomic_DNA"/>
</dbReference>
<comment type="caution">
    <text evidence="1">The sequence shown here is derived from an EMBL/GenBank/DDBJ whole genome shotgun (WGS) entry which is preliminary data.</text>
</comment>
<evidence type="ECO:0000313" key="1">
    <source>
        <dbReference type="EMBL" id="KAJ3562049.1"/>
    </source>
</evidence>
<evidence type="ECO:0000313" key="2">
    <source>
        <dbReference type="Proteomes" id="UP001213000"/>
    </source>
</evidence>
<gene>
    <name evidence="1" type="ORF">NP233_g9818</name>
</gene>